<name>A0A085MCX1_9BILA</name>
<accession>A0A085MCX1</accession>
<evidence type="ECO:0000313" key="1">
    <source>
        <dbReference type="EMBL" id="KFD55067.1"/>
    </source>
</evidence>
<reference evidence="1 2" key="1">
    <citation type="journal article" date="2014" name="Nat. Genet.">
        <title>Genome and transcriptome of the porcine whipworm Trichuris suis.</title>
        <authorList>
            <person name="Jex A.R."/>
            <person name="Nejsum P."/>
            <person name="Schwarz E.M."/>
            <person name="Hu L."/>
            <person name="Young N.D."/>
            <person name="Hall R.S."/>
            <person name="Korhonen P.K."/>
            <person name="Liao S."/>
            <person name="Thamsborg S."/>
            <person name="Xia J."/>
            <person name="Xu P."/>
            <person name="Wang S."/>
            <person name="Scheerlinck J.P."/>
            <person name="Hofmann A."/>
            <person name="Sternberg P.W."/>
            <person name="Wang J."/>
            <person name="Gasser R.B."/>
        </authorList>
    </citation>
    <scope>NUCLEOTIDE SEQUENCE [LARGE SCALE GENOMIC DNA]</scope>
    <source>
        <strain evidence="1">DCEP-RM93M</strain>
    </source>
</reference>
<keyword evidence="2" id="KW-1185">Reference proteome</keyword>
<evidence type="ECO:0000313" key="2">
    <source>
        <dbReference type="Proteomes" id="UP000030764"/>
    </source>
</evidence>
<dbReference type="EMBL" id="KL363202">
    <property type="protein sequence ID" value="KFD55067.1"/>
    <property type="molecule type" value="Genomic_DNA"/>
</dbReference>
<dbReference type="Proteomes" id="UP000030764">
    <property type="component" value="Unassembled WGS sequence"/>
</dbReference>
<gene>
    <name evidence="1" type="ORF">M513_03985</name>
</gene>
<dbReference type="AlphaFoldDB" id="A0A085MCX1"/>
<organism evidence="1 2">
    <name type="scientific">Trichuris suis</name>
    <name type="common">pig whipworm</name>
    <dbReference type="NCBI Taxonomy" id="68888"/>
    <lineage>
        <taxon>Eukaryota</taxon>
        <taxon>Metazoa</taxon>
        <taxon>Ecdysozoa</taxon>
        <taxon>Nematoda</taxon>
        <taxon>Enoplea</taxon>
        <taxon>Dorylaimia</taxon>
        <taxon>Trichinellida</taxon>
        <taxon>Trichuridae</taxon>
        <taxon>Trichuris</taxon>
    </lineage>
</organism>
<sequence>MLAQMVGAHKPFAALSAGEALVTRMGPQVSLQLVASCKSFAAKKPVANKRLLTGMPTEMSLQMGCFAVGFAATGYATDVHFPAARVGRWLRL</sequence>
<proteinExistence type="predicted"/>
<protein>
    <submittedName>
        <fullName evidence="1">Uncharacterized protein</fullName>
    </submittedName>
</protein>